<reference evidence="5 6" key="1">
    <citation type="submission" date="2019-04" db="EMBL/GenBank/DDBJ databases">
        <title>Microbes associate with the intestines of laboratory mice.</title>
        <authorList>
            <person name="Navarre W."/>
            <person name="Wong E."/>
            <person name="Huang K."/>
            <person name="Tropini C."/>
            <person name="Ng K."/>
            <person name="Yu B."/>
        </authorList>
    </citation>
    <scope>NUCLEOTIDE SEQUENCE [LARGE SCALE GENOMIC DNA]</scope>
    <source>
        <strain evidence="5 6">NM50_B9-20</strain>
    </source>
</reference>
<dbReference type="InterPro" id="IPR051782">
    <property type="entry name" value="ABC_Transporter_VariousFunc"/>
</dbReference>
<dbReference type="PANTHER" id="PTHR42939">
    <property type="entry name" value="ABC TRANSPORTER ATP-BINDING PROTEIN ALBC-RELATED"/>
    <property type="match status" value="1"/>
</dbReference>
<keyword evidence="3 5" id="KW-0067">ATP-binding</keyword>
<comment type="caution">
    <text evidence="5">The sequence shown here is derived from an EMBL/GenBank/DDBJ whole genome shotgun (WGS) entry which is preliminary data.</text>
</comment>
<dbReference type="InterPro" id="IPR027417">
    <property type="entry name" value="P-loop_NTPase"/>
</dbReference>
<evidence type="ECO:0000256" key="1">
    <source>
        <dbReference type="ARBA" id="ARBA00022448"/>
    </source>
</evidence>
<name>A0A4S2DHA8_9CLOT</name>
<evidence type="ECO:0000256" key="3">
    <source>
        <dbReference type="ARBA" id="ARBA00022840"/>
    </source>
</evidence>
<protein>
    <submittedName>
        <fullName evidence="5">ABC transporter ATP-binding protein</fullName>
    </submittedName>
</protein>
<dbReference type="Proteomes" id="UP000306888">
    <property type="component" value="Unassembled WGS sequence"/>
</dbReference>
<organism evidence="5 6">
    <name type="scientific">Clostridium sartagoforme</name>
    <dbReference type="NCBI Taxonomy" id="84031"/>
    <lineage>
        <taxon>Bacteria</taxon>
        <taxon>Bacillati</taxon>
        <taxon>Bacillota</taxon>
        <taxon>Clostridia</taxon>
        <taxon>Eubacteriales</taxon>
        <taxon>Clostridiaceae</taxon>
        <taxon>Clostridium</taxon>
    </lineage>
</organism>
<dbReference type="EMBL" id="SRYR01000007">
    <property type="protein sequence ID" value="TGY41479.1"/>
    <property type="molecule type" value="Genomic_DNA"/>
</dbReference>
<keyword evidence="6" id="KW-1185">Reference proteome</keyword>
<sequence>MLEVKNYSFKHGDNKILDNISFTLESGKILGLVGPSGVGKTSLIRGIVGLYKGEGSILLKGEEVYDNPKVKNKIAFVPDEHSSFYLIKISEIINYYKSIYKSFDEEKFYEINKIFKIPLNKRFLQLSKGMKMRVNLMIAFSLNSELLILDEPLSGLDPILKEKLLKLIVKEGAKNNKSIIISTHNLIELEKICDEVIILHNGSIDYHNSLDKIRRNFKKIQVAFDMPVYVEDLTFKGIFRISQVGRVFTIIVEENCEEFKEWLKRFKPLFLEEIDLSLEEVFINRIEGKCIDEEIL</sequence>
<evidence type="ECO:0000256" key="2">
    <source>
        <dbReference type="ARBA" id="ARBA00022741"/>
    </source>
</evidence>
<proteinExistence type="predicted"/>
<keyword evidence="2" id="KW-0547">Nucleotide-binding</keyword>
<dbReference type="InterPro" id="IPR003593">
    <property type="entry name" value="AAA+_ATPase"/>
</dbReference>
<gene>
    <name evidence="5" type="ORF">E5347_12165</name>
</gene>
<accession>A0A4S2DHA8</accession>
<evidence type="ECO:0000259" key="4">
    <source>
        <dbReference type="PROSITE" id="PS50893"/>
    </source>
</evidence>
<dbReference type="OrthoDB" id="9804819at2"/>
<dbReference type="PANTHER" id="PTHR42939:SF1">
    <property type="entry name" value="ABC TRANSPORTER ATP-BINDING PROTEIN ALBC-RELATED"/>
    <property type="match status" value="1"/>
</dbReference>
<dbReference type="AlphaFoldDB" id="A0A4S2DHA8"/>
<dbReference type="GO" id="GO:0005524">
    <property type="term" value="F:ATP binding"/>
    <property type="evidence" value="ECO:0007669"/>
    <property type="project" value="UniProtKB-KW"/>
</dbReference>
<dbReference type="PROSITE" id="PS50893">
    <property type="entry name" value="ABC_TRANSPORTER_2"/>
    <property type="match status" value="1"/>
</dbReference>
<keyword evidence="1" id="KW-0813">Transport</keyword>
<dbReference type="GO" id="GO:0016887">
    <property type="term" value="F:ATP hydrolysis activity"/>
    <property type="evidence" value="ECO:0007669"/>
    <property type="project" value="InterPro"/>
</dbReference>
<dbReference type="Pfam" id="PF00005">
    <property type="entry name" value="ABC_tran"/>
    <property type="match status" value="1"/>
</dbReference>
<dbReference type="SMART" id="SM00382">
    <property type="entry name" value="AAA"/>
    <property type="match status" value="1"/>
</dbReference>
<evidence type="ECO:0000313" key="5">
    <source>
        <dbReference type="EMBL" id="TGY41479.1"/>
    </source>
</evidence>
<evidence type="ECO:0000313" key="6">
    <source>
        <dbReference type="Proteomes" id="UP000306888"/>
    </source>
</evidence>
<dbReference type="CDD" id="cd03230">
    <property type="entry name" value="ABC_DR_subfamily_A"/>
    <property type="match status" value="1"/>
</dbReference>
<dbReference type="InterPro" id="IPR003439">
    <property type="entry name" value="ABC_transporter-like_ATP-bd"/>
</dbReference>
<feature type="domain" description="ABC transporter" evidence="4">
    <location>
        <begin position="2"/>
        <end position="226"/>
    </location>
</feature>
<dbReference type="SUPFAM" id="SSF52540">
    <property type="entry name" value="P-loop containing nucleoside triphosphate hydrolases"/>
    <property type="match status" value="1"/>
</dbReference>
<dbReference type="Gene3D" id="3.40.50.300">
    <property type="entry name" value="P-loop containing nucleotide triphosphate hydrolases"/>
    <property type="match status" value="1"/>
</dbReference>
<dbReference type="RefSeq" id="WP_136007500.1">
    <property type="nucleotide sequence ID" value="NZ_SRYR01000007.1"/>
</dbReference>